<feature type="compositionally biased region" description="Polar residues" evidence="1">
    <location>
        <begin position="177"/>
        <end position="200"/>
    </location>
</feature>
<protein>
    <submittedName>
        <fullName evidence="2">Retrovirus-related Pol polyprotein from type-1 retrotransposable element R1</fullName>
    </submittedName>
</protein>
<reference evidence="2" key="2">
    <citation type="journal article" date="2014" name="PLoS Genet.">
        <title>Signature gene expression reveals novel clues to the molecular mechanisms of dimorphic transition in Penicillium marneffei.</title>
        <authorList>
            <person name="Yang E."/>
            <person name="Wang G."/>
            <person name="Cai J."/>
            <person name="Woo P.C."/>
            <person name="Lau S.K."/>
            <person name="Yuen K.-Y."/>
            <person name="Chow W.-N."/>
            <person name="Lin X."/>
        </authorList>
    </citation>
    <scope>NUCLEOTIDE SEQUENCE</scope>
    <source>
        <strain evidence="2">PM1</strain>
    </source>
</reference>
<sequence>MLGAAAKRRIRREAKNAWEKSWDKHKSGKPTKKLSYLRKATSSILIQIRTERVGLGHYLWRINKCENLYCACGLSGQSVKHAILDCPLYTDERELMWARIKGLRRTTDLQKLLNEKAAAVAVAQFVHDTGMLAQFRDTDPQAMGTYEEEQAPADAELTERNTGLGERANAQADDASTRSACSPIFTNNETDKNFGSTRLNGPTREALQDENGDLNVRVDRESHVESRRMRAVDLWN</sequence>
<organism evidence="2">
    <name type="scientific">Talaromyces marneffei PM1</name>
    <dbReference type="NCBI Taxonomy" id="1077442"/>
    <lineage>
        <taxon>Eukaryota</taxon>
        <taxon>Fungi</taxon>
        <taxon>Dikarya</taxon>
        <taxon>Ascomycota</taxon>
        <taxon>Pezizomycotina</taxon>
        <taxon>Eurotiomycetes</taxon>
        <taxon>Eurotiomycetidae</taxon>
        <taxon>Eurotiales</taxon>
        <taxon>Trichocomaceae</taxon>
        <taxon>Talaromyces</taxon>
        <taxon>Talaromyces sect. Talaromyces</taxon>
    </lineage>
</organism>
<accession>A0A093USX6</accession>
<feature type="region of interest" description="Disordered" evidence="1">
    <location>
        <begin position="167"/>
        <end position="213"/>
    </location>
</feature>
<dbReference type="AlphaFoldDB" id="A0A093USX6"/>
<name>A0A093USX6_TALMA</name>
<dbReference type="EMBL" id="JPOX01000096">
    <property type="protein sequence ID" value="KFX40819.1"/>
    <property type="molecule type" value="Genomic_DNA"/>
</dbReference>
<comment type="caution">
    <text evidence="2">The sequence shown here is derived from an EMBL/GenBank/DDBJ whole genome shotgun (WGS) entry which is preliminary data.</text>
</comment>
<proteinExistence type="predicted"/>
<gene>
    <name evidence="2" type="ORF">GQ26_0960030</name>
</gene>
<evidence type="ECO:0000313" key="2">
    <source>
        <dbReference type="EMBL" id="KFX40819.1"/>
    </source>
</evidence>
<evidence type="ECO:0000256" key="1">
    <source>
        <dbReference type="SAM" id="MobiDB-lite"/>
    </source>
</evidence>
<reference key="1">
    <citation type="journal article" date="2014" name="PLoS Genet.">
        <title>Signature Gene Expression Reveals Novel Clues to the Molecular Mechanisms of Dimorphic Transition in Penicillium marneffei.</title>
        <authorList>
            <person name="Yang E."/>
            <person name="Wang G."/>
            <person name="Cai J."/>
            <person name="Woo P.C."/>
            <person name="Lau S.K."/>
            <person name="Yuen K.-Y."/>
            <person name="Chow W.-N."/>
            <person name="Lin X."/>
        </authorList>
    </citation>
    <scope>NUCLEOTIDE SEQUENCE [LARGE SCALE GENOMIC DNA]</scope>
    <source>
        <strain>PM1</strain>
    </source>
</reference>